<name>A0ABS7C9F7_9BACL</name>
<dbReference type="Proteomes" id="UP001519887">
    <property type="component" value="Unassembled WGS sequence"/>
</dbReference>
<proteinExistence type="predicted"/>
<evidence type="ECO:0000313" key="1">
    <source>
        <dbReference type="EMBL" id="MBW7457476.1"/>
    </source>
</evidence>
<keyword evidence="2" id="KW-1185">Reference proteome</keyword>
<reference evidence="1 2" key="1">
    <citation type="submission" date="2021-07" db="EMBL/GenBank/DDBJ databases">
        <title>Paenibacillus radiodurans sp. nov., isolated from the southeastern edge of Tengger Desert.</title>
        <authorList>
            <person name="Zhang G."/>
        </authorList>
    </citation>
    <scope>NUCLEOTIDE SEQUENCE [LARGE SCALE GENOMIC DNA]</scope>
    <source>
        <strain evidence="1 2">CCM 7311</strain>
    </source>
</reference>
<dbReference type="EMBL" id="JAHZIK010000864">
    <property type="protein sequence ID" value="MBW7457476.1"/>
    <property type="molecule type" value="Genomic_DNA"/>
</dbReference>
<organism evidence="1 2">
    <name type="scientific">Paenibacillus sepulcri</name>
    <dbReference type="NCBI Taxonomy" id="359917"/>
    <lineage>
        <taxon>Bacteria</taxon>
        <taxon>Bacillati</taxon>
        <taxon>Bacillota</taxon>
        <taxon>Bacilli</taxon>
        <taxon>Bacillales</taxon>
        <taxon>Paenibacillaceae</taxon>
        <taxon>Paenibacillus</taxon>
    </lineage>
</organism>
<comment type="caution">
    <text evidence="1">The sequence shown here is derived from an EMBL/GenBank/DDBJ whole genome shotgun (WGS) entry which is preliminary data.</text>
</comment>
<feature type="non-terminal residue" evidence="1">
    <location>
        <position position="1"/>
    </location>
</feature>
<evidence type="ECO:0000313" key="2">
    <source>
        <dbReference type="Proteomes" id="UP001519887"/>
    </source>
</evidence>
<sequence length="62" mass="6712">VSAEGRRMKLAVDLRQTDIETVLGALLTQVRLEDVTIEDPPMEEIIKHIYGMSAAGTGGEEG</sequence>
<accession>A0ABS7C9F7</accession>
<protein>
    <recommendedName>
        <fullName evidence="3">ABC transporter</fullName>
    </recommendedName>
</protein>
<evidence type="ECO:0008006" key="3">
    <source>
        <dbReference type="Google" id="ProtNLM"/>
    </source>
</evidence>
<gene>
    <name evidence="1" type="ORF">K0U00_25880</name>
</gene>